<evidence type="ECO:0000313" key="1">
    <source>
        <dbReference type="EMBL" id="PQB04616.1"/>
    </source>
</evidence>
<proteinExistence type="predicted"/>
<evidence type="ECO:0000313" key="2">
    <source>
        <dbReference type="Proteomes" id="UP000239800"/>
    </source>
</evidence>
<protein>
    <recommendedName>
        <fullName evidence="3">Bacteriocin-protection protein</fullName>
    </recommendedName>
</protein>
<organism evidence="1 2">
    <name type="scientific">Aureitalea marina</name>
    <dbReference type="NCBI Taxonomy" id="930804"/>
    <lineage>
        <taxon>Bacteria</taxon>
        <taxon>Pseudomonadati</taxon>
        <taxon>Bacteroidota</taxon>
        <taxon>Flavobacteriia</taxon>
        <taxon>Flavobacteriales</taxon>
        <taxon>Flavobacteriaceae</taxon>
        <taxon>Aureitalea</taxon>
    </lineage>
</organism>
<dbReference type="EMBL" id="MQUB01000001">
    <property type="protein sequence ID" value="PQB04616.1"/>
    <property type="molecule type" value="Genomic_DNA"/>
</dbReference>
<dbReference type="RefSeq" id="WP_104812544.1">
    <property type="nucleotide sequence ID" value="NZ_MQUB01000001.1"/>
</dbReference>
<dbReference type="OrthoDB" id="9796999at2"/>
<accession>A0A2S7KPQ8</accession>
<gene>
    <name evidence="1" type="ORF">BST85_06690</name>
</gene>
<dbReference type="Proteomes" id="UP000239800">
    <property type="component" value="Unassembled WGS sequence"/>
</dbReference>
<sequence length="189" mass="22399">MEKPELYFPRDVEWREWLEINHNRYQQGVYLIFNKLETKIPTMRWEEAVKVALCFGWIDATVKSLGGGKRRQYFCPRRKKSGWSALNKQYIEELDLAGLMHESGWQRIQQALEDGSWTKLDDIEKGIIPEPLQAAFHLNPMAYENFNNFSPGYRKSYIRWVTEAKREETRNKRIAEVVRLCAANIKARN</sequence>
<dbReference type="Pfam" id="PF13376">
    <property type="entry name" value="OmdA"/>
    <property type="match status" value="1"/>
</dbReference>
<evidence type="ECO:0008006" key="3">
    <source>
        <dbReference type="Google" id="ProtNLM"/>
    </source>
</evidence>
<reference evidence="1 2" key="1">
    <citation type="submission" date="2016-11" db="EMBL/GenBank/DDBJ databases">
        <title>Trade-off between light-utilization and light-protection in marine flavobacteria.</title>
        <authorList>
            <person name="Kumagai Y."/>
        </authorList>
    </citation>
    <scope>NUCLEOTIDE SEQUENCE [LARGE SCALE GENOMIC DNA]</scope>
    <source>
        <strain evidence="1 2">NBRC 107741</strain>
    </source>
</reference>
<dbReference type="AlphaFoldDB" id="A0A2S7KPQ8"/>
<name>A0A2S7KPQ8_9FLAO</name>
<comment type="caution">
    <text evidence="1">The sequence shown here is derived from an EMBL/GenBank/DDBJ whole genome shotgun (WGS) entry which is preliminary data.</text>
</comment>
<keyword evidence="2" id="KW-1185">Reference proteome</keyword>